<dbReference type="EMBL" id="CAMXCT020001369">
    <property type="protein sequence ID" value="CAL1142816.1"/>
    <property type="molecule type" value="Genomic_DNA"/>
</dbReference>
<evidence type="ECO:0000313" key="6">
    <source>
        <dbReference type="Proteomes" id="UP001152797"/>
    </source>
</evidence>
<keyword evidence="2" id="KW-1133">Transmembrane helix</keyword>
<keyword evidence="1" id="KW-0802">TPR repeat</keyword>
<dbReference type="SUPFAM" id="SSF48452">
    <property type="entry name" value="TPR-like"/>
    <property type="match status" value="1"/>
</dbReference>
<name>A0A9P1CFS9_9DINO</name>
<feature type="transmembrane region" description="Helical" evidence="2">
    <location>
        <begin position="162"/>
        <end position="180"/>
    </location>
</feature>
<keyword evidence="2" id="KW-0812">Transmembrane</keyword>
<keyword evidence="2" id="KW-0472">Membrane</keyword>
<evidence type="ECO:0000256" key="1">
    <source>
        <dbReference type="PROSITE-ProRule" id="PRU00339"/>
    </source>
</evidence>
<dbReference type="EMBL" id="CAMXCT010001369">
    <property type="protein sequence ID" value="CAI3989441.1"/>
    <property type="molecule type" value="Genomic_DNA"/>
</dbReference>
<dbReference type="Gene3D" id="1.25.40.10">
    <property type="entry name" value="Tetratricopeptide repeat domain"/>
    <property type="match status" value="1"/>
</dbReference>
<evidence type="ECO:0000313" key="4">
    <source>
        <dbReference type="EMBL" id="CAI3989441.1"/>
    </source>
</evidence>
<dbReference type="EMBL" id="CAMXCT030001369">
    <property type="protein sequence ID" value="CAL4776753.1"/>
    <property type="molecule type" value="Genomic_DNA"/>
</dbReference>
<comment type="caution">
    <text evidence="4">The sequence shown here is derived from an EMBL/GenBank/DDBJ whole genome shotgun (WGS) entry which is preliminary data.</text>
</comment>
<organism evidence="4">
    <name type="scientific">Cladocopium goreaui</name>
    <dbReference type="NCBI Taxonomy" id="2562237"/>
    <lineage>
        <taxon>Eukaryota</taxon>
        <taxon>Sar</taxon>
        <taxon>Alveolata</taxon>
        <taxon>Dinophyceae</taxon>
        <taxon>Suessiales</taxon>
        <taxon>Symbiodiniaceae</taxon>
        <taxon>Cladocopium</taxon>
    </lineage>
</organism>
<dbReference type="InterPro" id="IPR011990">
    <property type="entry name" value="TPR-like_helical_dom_sf"/>
</dbReference>
<dbReference type="AlphaFoldDB" id="A0A9P1CFS9"/>
<proteinExistence type="predicted"/>
<keyword evidence="6" id="KW-1185">Reference proteome</keyword>
<reference evidence="5 6" key="2">
    <citation type="submission" date="2024-05" db="EMBL/GenBank/DDBJ databases">
        <authorList>
            <person name="Chen Y."/>
            <person name="Shah S."/>
            <person name="Dougan E. K."/>
            <person name="Thang M."/>
            <person name="Chan C."/>
        </authorList>
    </citation>
    <scope>NUCLEOTIDE SEQUENCE [LARGE SCALE GENOMIC DNA]</scope>
</reference>
<gene>
    <name evidence="4" type="ORF">C1SCF055_LOCUS16517</name>
</gene>
<accession>A0A9P1CFS9</accession>
<dbReference type="InterPro" id="IPR019734">
    <property type="entry name" value="TPR_rpt"/>
</dbReference>
<reference evidence="4" key="1">
    <citation type="submission" date="2022-10" db="EMBL/GenBank/DDBJ databases">
        <authorList>
            <person name="Chen Y."/>
            <person name="Dougan E. K."/>
            <person name="Chan C."/>
            <person name="Rhodes N."/>
            <person name="Thang M."/>
        </authorList>
    </citation>
    <scope>NUCLEOTIDE SEQUENCE</scope>
</reference>
<dbReference type="PROSITE" id="PS50005">
    <property type="entry name" value="TPR"/>
    <property type="match status" value="1"/>
</dbReference>
<evidence type="ECO:0000256" key="2">
    <source>
        <dbReference type="SAM" id="Phobius"/>
    </source>
</evidence>
<feature type="signal peptide" evidence="3">
    <location>
        <begin position="1"/>
        <end position="24"/>
    </location>
</feature>
<evidence type="ECO:0000256" key="3">
    <source>
        <dbReference type="SAM" id="SignalP"/>
    </source>
</evidence>
<protein>
    <recommendedName>
        <fullName evidence="7">Dolichyl-phosphate-mannose--protein mannosyltransferase</fullName>
    </recommendedName>
</protein>
<feature type="transmembrane region" description="Helical" evidence="2">
    <location>
        <begin position="132"/>
        <end position="150"/>
    </location>
</feature>
<dbReference type="SMART" id="SM00028">
    <property type="entry name" value="TPR"/>
    <property type="match status" value="2"/>
</dbReference>
<feature type="transmembrane region" description="Helical" evidence="2">
    <location>
        <begin position="192"/>
        <end position="212"/>
    </location>
</feature>
<feature type="chain" id="PRO_5043270439" description="Dolichyl-phosphate-mannose--protein mannosyltransferase" evidence="3">
    <location>
        <begin position="25"/>
        <end position="466"/>
    </location>
</feature>
<dbReference type="Proteomes" id="UP001152797">
    <property type="component" value="Unassembled WGS sequence"/>
</dbReference>
<evidence type="ECO:0008006" key="7">
    <source>
        <dbReference type="Google" id="ProtNLM"/>
    </source>
</evidence>
<evidence type="ECO:0000313" key="5">
    <source>
        <dbReference type="EMBL" id="CAL4776753.1"/>
    </source>
</evidence>
<dbReference type="OrthoDB" id="433043at2759"/>
<keyword evidence="3" id="KW-0732">Signal</keyword>
<feature type="repeat" description="TPR" evidence="1">
    <location>
        <begin position="407"/>
        <end position="440"/>
    </location>
</feature>
<sequence length="466" mass="51886">MCKAAVLLWPALLTLLRWTRRNRGNRKNCNEGEKGNKGKNLLSSLLDLLYTEFLHWLVALYAAKCALEAATDTSLEYQSSAVQLQMLDNIFRASVSVYLYIWRMFTPLSVRCLPFHPVALGGLTSEHQICGAVAAASILGISGALVVLVWRAASGASVASAVLFFWVSYLVLLLPCLQLLQHGDPVWYADRYAYVPLALLLPPLVAWLLACLRGKRRLVAAAMVPMLWPVLAQQSTRSCECWRSGVKLWGTAADLLDWPAFHHQLGVSLLASTDLPRARQSLQRAWGQRQDALTAKAMARLVDATGGSPKKSLQWLRKALALAAAPGPPGLSMSQAAATYHDMAVLESRLERPNLPRILELYNQSLQLAPDRSLTQEHFGLALAVAGRHAEALVTLQAAQQLGRDSAELHNGLGAIWFAQKKWRRAQMEFERSLELRPSWTEAQENLLAVRKRREKQRERKGRELH</sequence>